<dbReference type="NCBIfam" id="NF042914">
    <property type="entry name" value="SAV915_dom"/>
    <property type="match status" value="1"/>
</dbReference>
<protein>
    <recommendedName>
        <fullName evidence="3">SseB protein N-terminal domain-containing protein</fullName>
    </recommendedName>
</protein>
<comment type="caution">
    <text evidence="1">The sequence shown here is derived from an EMBL/GenBank/DDBJ whole genome shotgun (WGS) entry which is preliminary data.</text>
</comment>
<accession>A0ABR5J0K9</accession>
<evidence type="ECO:0008006" key="3">
    <source>
        <dbReference type="Google" id="ProtNLM"/>
    </source>
</evidence>
<reference evidence="1 2" key="1">
    <citation type="submission" date="2015-07" db="EMBL/GenBank/DDBJ databases">
        <authorList>
            <person name="Ju K.-S."/>
            <person name="Doroghazi J.R."/>
            <person name="Metcalf W.W."/>
        </authorList>
    </citation>
    <scope>NUCLEOTIDE SEQUENCE [LARGE SCALE GENOMIC DNA]</scope>
    <source>
        <strain evidence="1 2">NRRL B-3589</strain>
    </source>
</reference>
<gene>
    <name evidence="1" type="ORF">ADK38_28275</name>
</gene>
<sequence length="128" mass="13776">MASRILDYFAVEPPTAAQQGVPAYSTPVFVPAHPRYPEGGGKPDIAVELLRHAAGTAVPVAFTTLERLVEALGPAQPWISVSIGSFTEAMRDAKLAKVRLDPAIPPGTVNWRPEDLETYARGAAQWQI</sequence>
<organism evidence="1 2">
    <name type="scientific">Streptomyces varsoviensis</name>
    <dbReference type="NCBI Taxonomy" id="67373"/>
    <lineage>
        <taxon>Bacteria</taxon>
        <taxon>Bacillati</taxon>
        <taxon>Actinomycetota</taxon>
        <taxon>Actinomycetes</taxon>
        <taxon>Kitasatosporales</taxon>
        <taxon>Streptomycetaceae</taxon>
        <taxon>Streptomyces</taxon>
    </lineage>
</organism>
<proteinExistence type="predicted"/>
<evidence type="ECO:0000313" key="1">
    <source>
        <dbReference type="EMBL" id="KOG86930.1"/>
    </source>
</evidence>
<evidence type="ECO:0000313" key="2">
    <source>
        <dbReference type="Proteomes" id="UP000037020"/>
    </source>
</evidence>
<keyword evidence="2" id="KW-1185">Reference proteome</keyword>
<name>A0ABR5J0K9_9ACTN</name>
<dbReference type="EMBL" id="LGUT01002539">
    <property type="protein sequence ID" value="KOG86930.1"/>
    <property type="molecule type" value="Genomic_DNA"/>
</dbReference>
<dbReference type="Proteomes" id="UP000037020">
    <property type="component" value="Unassembled WGS sequence"/>
</dbReference>
<dbReference type="InterPro" id="IPR049975">
    <property type="entry name" value="SAV_915-like_dom"/>
</dbReference>